<reference evidence="9 10" key="1">
    <citation type="submission" date="2023-11" db="EMBL/GenBank/DDBJ databases">
        <title>Halocaridina rubra genome assembly.</title>
        <authorList>
            <person name="Smith C."/>
        </authorList>
    </citation>
    <scope>NUCLEOTIDE SEQUENCE [LARGE SCALE GENOMIC DNA]</scope>
    <source>
        <strain evidence="9">EP-1</strain>
        <tissue evidence="9">Whole</tissue>
    </source>
</reference>
<evidence type="ECO:0000313" key="9">
    <source>
        <dbReference type="EMBL" id="KAK7071052.1"/>
    </source>
</evidence>
<evidence type="ECO:0000256" key="6">
    <source>
        <dbReference type="ARBA" id="ARBA00022989"/>
    </source>
</evidence>
<accession>A0AAN8WRT2</accession>
<evidence type="ECO:0000256" key="1">
    <source>
        <dbReference type="ARBA" id="ARBA00004167"/>
    </source>
</evidence>
<dbReference type="EC" id="2.4.1.-" evidence="8"/>
<keyword evidence="4 8" id="KW-0808">Transferase</keyword>
<dbReference type="PANTHER" id="PTHR21461:SF69">
    <property type="entry name" value="GLYCOSYLTRANSFERASE FAMILY 92 PROTEIN"/>
    <property type="match status" value="1"/>
</dbReference>
<keyword evidence="5" id="KW-0812">Transmembrane</keyword>
<evidence type="ECO:0000256" key="4">
    <source>
        <dbReference type="ARBA" id="ARBA00022679"/>
    </source>
</evidence>
<organism evidence="9 10">
    <name type="scientific">Halocaridina rubra</name>
    <name type="common">Hawaiian red shrimp</name>
    <dbReference type="NCBI Taxonomy" id="373956"/>
    <lineage>
        <taxon>Eukaryota</taxon>
        <taxon>Metazoa</taxon>
        <taxon>Ecdysozoa</taxon>
        <taxon>Arthropoda</taxon>
        <taxon>Crustacea</taxon>
        <taxon>Multicrustacea</taxon>
        <taxon>Malacostraca</taxon>
        <taxon>Eumalacostraca</taxon>
        <taxon>Eucarida</taxon>
        <taxon>Decapoda</taxon>
        <taxon>Pleocyemata</taxon>
        <taxon>Caridea</taxon>
        <taxon>Atyoidea</taxon>
        <taxon>Atyidae</taxon>
        <taxon>Halocaridina</taxon>
    </lineage>
</organism>
<evidence type="ECO:0000256" key="8">
    <source>
        <dbReference type="RuleBase" id="RU366017"/>
    </source>
</evidence>
<sequence>MKSRYHYVRILGMSMGKIIDESYYCTLWYDHQAITVKAEATEIWLEHWNRHPNPNTYHSYLFSCAVPLNLRDSGVYPANVSLSSQVCMNISTMLPVKKDGLDIGAGKTEFKKQFAVCVKGMDFTKDLSARLLEWIELLFLLGADKIFFYNFRVHKNMEKVLNYHERKGKVKVIPLSLPGDQPNDPDTRTFYLKRATWQKRRNEVVPYNDCLYSNLYLFEYVIPLDIDEVIMPVKTYTWKEMLQGYRKEKPEVFEKYSSFSAQNTYFLEVYNSSRAADIPSYYYMLQNRIRSANFSLFGHSVKSFVSTDLSKTIFNHYTLDPLYIFKKANHVMNTSHVQMNHYKERCPREIYSQCQSKYLVYKVIDNTIDKYKNELMRNVESVIKKLNLPIKDKR</sequence>
<dbReference type="PANTHER" id="PTHR21461">
    <property type="entry name" value="GLYCOSYLTRANSFERASE FAMILY 92 PROTEIN"/>
    <property type="match status" value="1"/>
</dbReference>
<keyword evidence="6" id="KW-1133">Transmembrane helix</keyword>
<evidence type="ECO:0000256" key="5">
    <source>
        <dbReference type="ARBA" id="ARBA00022692"/>
    </source>
</evidence>
<comment type="similarity">
    <text evidence="2 8">Belongs to the glycosyltransferase 92 family.</text>
</comment>
<keyword evidence="3 8" id="KW-0328">Glycosyltransferase</keyword>
<comment type="caution">
    <text evidence="9">The sequence shown here is derived from an EMBL/GenBank/DDBJ whole genome shotgun (WGS) entry which is preliminary data.</text>
</comment>
<evidence type="ECO:0000256" key="3">
    <source>
        <dbReference type="ARBA" id="ARBA00022676"/>
    </source>
</evidence>
<dbReference type="Proteomes" id="UP001381693">
    <property type="component" value="Unassembled WGS sequence"/>
</dbReference>
<dbReference type="Pfam" id="PF01697">
    <property type="entry name" value="Glyco_transf_92"/>
    <property type="match status" value="1"/>
</dbReference>
<keyword evidence="10" id="KW-1185">Reference proteome</keyword>
<dbReference type="GO" id="GO:0005737">
    <property type="term" value="C:cytoplasm"/>
    <property type="evidence" value="ECO:0007669"/>
    <property type="project" value="TreeGrafter"/>
</dbReference>
<evidence type="ECO:0000256" key="2">
    <source>
        <dbReference type="ARBA" id="ARBA00007647"/>
    </source>
</evidence>
<keyword evidence="7" id="KW-0472">Membrane</keyword>
<evidence type="ECO:0000256" key="7">
    <source>
        <dbReference type="ARBA" id="ARBA00023136"/>
    </source>
</evidence>
<protein>
    <recommendedName>
        <fullName evidence="8">Glycosyltransferase family 92 protein</fullName>
        <ecNumber evidence="8">2.4.1.-</ecNumber>
    </recommendedName>
</protein>
<dbReference type="InterPro" id="IPR008166">
    <property type="entry name" value="Glyco_transf_92"/>
</dbReference>
<proteinExistence type="inferred from homology"/>
<dbReference type="GO" id="GO:0016020">
    <property type="term" value="C:membrane"/>
    <property type="evidence" value="ECO:0007669"/>
    <property type="project" value="UniProtKB-SubCell"/>
</dbReference>
<dbReference type="EMBL" id="JAXCGZ010015155">
    <property type="protein sequence ID" value="KAK7071052.1"/>
    <property type="molecule type" value="Genomic_DNA"/>
</dbReference>
<dbReference type="GO" id="GO:0016757">
    <property type="term" value="F:glycosyltransferase activity"/>
    <property type="evidence" value="ECO:0007669"/>
    <property type="project" value="UniProtKB-UniRule"/>
</dbReference>
<gene>
    <name evidence="9" type="ORF">SK128_020932</name>
</gene>
<dbReference type="AlphaFoldDB" id="A0AAN8WRT2"/>
<comment type="subcellular location">
    <subcellularLocation>
        <location evidence="1">Membrane</location>
        <topology evidence="1">Single-pass membrane protein</topology>
    </subcellularLocation>
</comment>
<name>A0AAN8WRT2_HALRR</name>
<evidence type="ECO:0000313" key="10">
    <source>
        <dbReference type="Proteomes" id="UP001381693"/>
    </source>
</evidence>